<name>A0A7J6BW93_9TELE</name>
<feature type="region of interest" description="Disordered" evidence="1">
    <location>
        <begin position="1"/>
        <end position="79"/>
    </location>
</feature>
<sequence>MRKNNRTEREMEARNETQTSETQEKNRRTLVRCNSMEGIKPHFSRDPDGPVNFNSGETSACSEEHTTSLRQQQLKTTPS</sequence>
<dbReference type="EMBL" id="JAAMOB010000021">
    <property type="protein sequence ID" value="KAF4099031.1"/>
    <property type="molecule type" value="Genomic_DNA"/>
</dbReference>
<dbReference type="Proteomes" id="UP000579812">
    <property type="component" value="Unassembled WGS sequence"/>
</dbReference>
<reference evidence="2 3" key="1">
    <citation type="submission" date="2020-04" db="EMBL/GenBank/DDBJ databases">
        <title>Chromosome-level genome assembly of a cyprinid fish Onychostoma macrolepis by integration of Nanopore Sequencing, Bionano and Hi-C technology.</title>
        <authorList>
            <person name="Wang D."/>
        </authorList>
    </citation>
    <scope>NUCLEOTIDE SEQUENCE [LARGE SCALE GENOMIC DNA]</scope>
    <source>
        <strain evidence="2">SWU-2019</strain>
        <tissue evidence="2">Muscle</tissue>
    </source>
</reference>
<protein>
    <submittedName>
        <fullName evidence="2">Uncharacterized protein</fullName>
    </submittedName>
</protein>
<organism evidence="2 3">
    <name type="scientific">Onychostoma macrolepis</name>
    <dbReference type="NCBI Taxonomy" id="369639"/>
    <lineage>
        <taxon>Eukaryota</taxon>
        <taxon>Metazoa</taxon>
        <taxon>Chordata</taxon>
        <taxon>Craniata</taxon>
        <taxon>Vertebrata</taxon>
        <taxon>Euteleostomi</taxon>
        <taxon>Actinopterygii</taxon>
        <taxon>Neopterygii</taxon>
        <taxon>Teleostei</taxon>
        <taxon>Ostariophysi</taxon>
        <taxon>Cypriniformes</taxon>
        <taxon>Cyprinidae</taxon>
        <taxon>Acrossocheilinae</taxon>
        <taxon>Onychostoma</taxon>
    </lineage>
</organism>
<evidence type="ECO:0000313" key="2">
    <source>
        <dbReference type="EMBL" id="KAF4099031.1"/>
    </source>
</evidence>
<feature type="compositionally biased region" description="Basic and acidic residues" evidence="1">
    <location>
        <begin position="39"/>
        <end position="48"/>
    </location>
</feature>
<proteinExistence type="predicted"/>
<comment type="caution">
    <text evidence="2">The sequence shown here is derived from an EMBL/GenBank/DDBJ whole genome shotgun (WGS) entry which is preliminary data.</text>
</comment>
<accession>A0A7J6BW93</accession>
<evidence type="ECO:0000256" key="1">
    <source>
        <dbReference type="SAM" id="MobiDB-lite"/>
    </source>
</evidence>
<dbReference type="AlphaFoldDB" id="A0A7J6BW93"/>
<gene>
    <name evidence="2" type="ORF">G5714_021061</name>
</gene>
<keyword evidence="3" id="KW-1185">Reference proteome</keyword>
<feature type="compositionally biased region" description="Basic and acidic residues" evidence="1">
    <location>
        <begin position="1"/>
        <end position="15"/>
    </location>
</feature>
<feature type="compositionally biased region" description="Polar residues" evidence="1">
    <location>
        <begin position="68"/>
        <end position="79"/>
    </location>
</feature>
<feature type="compositionally biased region" description="Polar residues" evidence="1">
    <location>
        <begin position="52"/>
        <end position="61"/>
    </location>
</feature>
<evidence type="ECO:0000313" key="3">
    <source>
        <dbReference type="Proteomes" id="UP000579812"/>
    </source>
</evidence>